<protein>
    <recommendedName>
        <fullName evidence="5">Type IV pilus biogenesis protein PilP</fullName>
    </recommendedName>
</protein>
<evidence type="ECO:0000256" key="1">
    <source>
        <dbReference type="SAM" id="MobiDB-lite"/>
    </source>
</evidence>
<feature type="signal peptide" evidence="2">
    <location>
        <begin position="1"/>
        <end position="21"/>
    </location>
</feature>
<dbReference type="RefSeq" id="WP_106078054.1">
    <property type="nucleotide sequence ID" value="NZ_MTBD01000037.1"/>
</dbReference>
<feature type="region of interest" description="Disordered" evidence="1">
    <location>
        <begin position="28"/>
        <end position="110"/>
    </location>
</feature>
<evidence type="ECO:0008006" key="5">
    <source>
        <dbReference type="Google" id="ProtNLM"/>
    </source>
</evidence>
<gene>
    <name evidence="3" type="ORF">BUE93_20410</name>
</gene>
<accession>A0A2S9WZB5</accession>
<evidence type="ECO:0000313" key="4">
    <source>
        <dbReference type="Proteomes" id="UP000239469"/>
    </source>
</evidence>
<feature type="chain" id="PRO_5015548441" description="Type IV pilus biogenesis protein PilP" evidence="2">
    <location>
        <begin position="22"/>
        <end position="344"/>
    </location>
</feature>
<feature type="region of interest" description="Disordered" evidence="1">
    <location>
        <begin position="185"/>
        <end position="211"/>
    </location>
</feature>
<reference evidence="3 4" key="1">
    <citation type="submission" date="2017-01" db="EMBL/GenBank/DDBJ databases">
        <title>New insights into the genetic diversity of Chromobacterium isolated from tropical freshwater lake.</title>
        <authorList>
            <person name="Santos A.B."/>
            <person name="Nascimento A.M."/>
            <person name="Da Silva P.C."/>
        </authorList>
    </citation>
    <scope>NUCLEOTIDE SEQUENCE [LARGE SCALE GENOMIC DNA]</scope>
    <source>
        <strain evidence="3 4">56AF</strain>
    </source>
</reference>
<comment type="caution">
    <text evidence="3">The sequence shown here is derived from an EMBL/GenBank/DDBJ whole genome shotgun (WGS) entry which is preliminary data.</text>
</comment>
<feature type="region of interest" description="Disordered" evidence="1">
    <location>
        <begin position="290"/>
        <end position="344"/>
    </location>
</feature>
<name>A0A2S9WZB5_9NEIS</name>
<organism evidence="3 4">
    <name type="scientific">Chromobacterium amazonense</name>
    <dbReference type="NCBI Taxonomy" id="1382803"/>
    <lineage>
        <taxon>Bacteria</taxon>
        <taxon>Pseudomonadati</taxon>
        <taxon>Pseudomonadota</taxon>
        <taxon>Betaproteobacteria</taxon>
        <taxon>Neisseriales</taxon>
        <taxon>Chromobacteriaceae</taxon>
        <taxon>Chromobacterium</taxon>
    </lineage>
</organism>
<evidence type="ECO:0000313" key="3">
    <source>
        <dbReference type="EMBL" id="PRP68812.1"/>
    </source>
</evidence>
<dbReference type="AlphaFoldDB" id="A0A2S9WZB5"/>
<dbReference type="Proteomes" id="UP000239469">
    <property type="component" value="Unassembled WGS sequence"/>
</dbReference>
<evidence type="ECO:0000256" key="2">
    <source>
        <dbReference type="SAM" id="SignalP"/>
    </source>
</evidence>
<proteinExistence type="predicted"/>
<keyword evidence="2" id="KW-0732">Signal</keyword>
<dbReference type="EMBL" id="MTBD01000037">
    <property type="protein sequence ID" value="PRP68812.1"/>
    <property type="molecule type" value="Genomic_DNA"/>
</dbReference>
<dbReference type="OrthoDB" id="10015087at2"/>
<feature type="compositionally biased region" description="Low complexity" evidence="1">
    <location>
        <begin position="35"/>
        <end position="96"/>
    </location>
</feature>
<sequence>MRTLIPLSGLLLLSLAHSLQAAPATPPVALPPGVGPSAASGTVAKPAPTPAAKSPASKPAATPNSKTAATPAPKAAAPVPSPAPVAASPVTAQPVAAQPPAPPPDAVAQTAHSVNPFTGKALSLDELTAAAQAERLRSQVIDEKVKQAEQLAKIECYKDPRSRYCAGNAGAAAFLDAPMPPLKTAASKPLEPVASPADTRKKTASRKKTATPVAMMPAAMPAAPIGPRVLGIAQQNGHPAALVDLGGQVHTVPSGGSIGGRQIGRIQGCRVELGGQSIEVCGRIGETAVTDAPRASAKSPLLPASRQGGGDGFLAPPAMPQPASSQPLVPQELGAPPLVINRQS</sequence>